<dbReference type="EMBL" id="JBHRTP010000093">
    <property type="protein sequence ID" value="MFC3110966.1"/>
    <property type="molecule type" value="Genomic_DNA"/>
</dbReference>
<proteinExistence type="predicted"/>
<dbReference type="Pfam" id="PF00535">
    <property type="entry name" value="Glycos_transf_2"/>
    <property type="match status" value="1"/>
</dbReference>
<dbReference type="Proteomes" id="UP001595530">
    <property type="component" value="Unassembled WGS sequence"/>
</dbReference>
<dbReference type="Gene3D" id="3.20.20.80">
    <property type="entry name" value="Glycosidases"/>
    <property type="match status" value="1"/>
</dbReference>
<sequence>MEHFELNELKQHATNFNQAVAERDGQITNLNQAVAERDGQITNLNQAVAERDGQITNLNQAVAERGGQITNLNQSVTERDGQIVNLNHAVVEREGQIAILRDKADRIVIDKDSETRNAQQQLNQIIHSRSWRVTAPLRKVVAAIRQGAPSACMSLLGKIAERSRIRREVETIKESGLFDEPFYRSMYPDLQSLSLDVIRHYCEHGWREGRNPSANFDTRCYLATYSDIRNADINPFWHYVVVGASELRNAVPDSVLVSHQEKISNTKLDAEVDAIKKSGLFYESFYRSTYPDLQPPPCDAIRHYCEFGWREGRSPSDDFNTSFYLATYSDIRNAGINPFWHYIVAGASEMRLAVPDMATVHENDIWFGVVDTDIKLLAFYSSPDWATLRSGRPMFKGHSQPPLPHDEFGFYDPSDWRVLKHQAELAKRHGLYGFCFDLGIGAAGDGRAQPVDNFLGHDDIDFCFCVQAELPSEDALAPLVASIVRTVSDRRYIRIADRPLVLFTMPDERRCAASVLGQLRRLLADQGIGSPFLVGRWASASEDSSVASLAILCDAVLDLPSAPVPGETGDLLPLDKNGVDVVPYGVVASQGVDRARTAQGSAHPFFHCVTLGRDNTARKPERPLVYTRFHVRDYRRWLDAAIAGARVAHPEDRRFVFVNGWNDWNEGLFLEPDRQGGFCRVNETTRALLDISPGAVMPKVSVIVPNYNHEPFLRRRLDSIYGQTYKNIEVILLDDCSSDQSRSLMDQYAAAYPDITSTLYNDENSGSAFRQWAKGIKATTGDLIWIAESDDYCDERFLEVLVSCFEDEAVLLAYAKSTFVDKNEVPIRDGFQSYLSDLECAEKWNGSYVETAHNEVRSALGIKNTIPNASGVLFKRPINMPLLDDESWLSMVVAGDWVFYLEIIRGGKIAYSTETTNFFRRYEGSAAEVTYKKSVFYREVGIASRTVAALYNVPLKILEQCREGYRTFYEKMVGQSDEEFALWYDYQSILKARERRLPNVMVSTMGFFPGGAEILPIRLANEFKRQGLSVVLLNAGLNPREDGVRRMLRNDVPVIETSSVEDVKAIIRDFGVEVLNTHQWHIQKYPLQVPDVFDELRGHVASLHGMIEHGDAFGVTEEQLRKSDQSVTTWVYTAEKNLVPFSCIGLYDKSSSRFVKMPNGMQPPRVVPIPRADMGIPEDAFALCCVSRAIPDKGWAETIMVVERARALSGRDIRLILVGNGPVYDEYCRAGAPDFVYLAGFSENSVGHYAAADMGIMLTKFKSESFPLTIVDCLFAGKPYIASDVGDIRNMLTTADDIAGDVIELEDWEVPIERAAQVVAAFATDKQKYVNALALVQDAANRYHIDVVASQYVRLFESSRDEHRLRFSGCGN</sequence>
<accession>A0ABV7FA83</accession>
<dbReference type="RefSeq" id="WP_390333189.1">
    <property type="nucleotide sequence ID" value="NZ_JBHRTP010000093.1"/>
</dbReference>
<dbReference type="InterPro" id="IPR001173">
    <property type="entry name" value="Glyco_trans_2-like"/>
</dbReference>
<reference evidence="3" key="1">
    <citation type="journal article" date="2019" name="Int. J. Syst. Evol. Microbiol.">
        <title>The Global Catalogue of Microorganisms (GCM) 10K type strain sequencing project: providing services to taxonomists for standard genome sequencing and annotation.</title>
        <authorList>
            <consortium name="The Broad Institute Genomics Platform"/>
            <consortium name="The Broad Institute Genome Sequencing Center for Infectious Disease"/>
            <person name="Wu L."/>
            <person name="Ma J."/>
        </authorList>
    </citation>
    <scope>NUCLEOTIDE SEQUENCE [LARGE SCALE GENOMIC DNA]</scope>
    <source>
        <strain evidence="3">KCTC 42986</strain>
    </source>
</reference>
<dbReference type="Gene3D" id="3.90.550.10">
    <property type="entry name" value="Spore Coat Polysaccharide Biosynthesis Protein SpsA, Chain A"/>
    <property type="match status" value="1"/>
</dbReference>
<protein>
    <submittedName>
        <fullName evidence="2">Glycoside hydrolase family 99-like domain-containing protein</fullName>
    </submittedName>
</protein>
<dbReference type="SUPFAM" id="SSF53448">
    <property type="entry name" value="Nucleotide-diphospho-sugar transferases"/>
    <property type="match status" value="1"/>
</dbReference>
<evidence type="ECO:0000313" key="2">
    <source>
        <dbReference type="EMBL" id="MFC3110966.1"/>
    </source>
</evidence>
<dbReference type="InterPro" id="IPR029044">
    <property type="entry name" value="Nucleotide-diphossugar_trans"/>
</dbReference>
<dbReference type="CDD" id="cd03801">
    <property type="entry name" value="GT4_PimA-like"/>
    <property type="match status" value="1"/>
</dbReference>
<feature type="domain" description="Glycosyltransferase 2-like" evidence="1">
    <location>
        <begin position="701"/>
        <end position="824"/>
    </location>
</feature>
<dbReference type="Pfam" id="PF14307">
    <property type="entry name" value="Glyco_tran_WbsX"/>
    <property type="match status" value="1"/>
</dbReference>
<dbReference type="Pfam" id="PF13692">
    <property type="entry name" value="Glyco_trans_1_4"/>
    <property type="match status" value="1"/>
</dbReference>
<dbReference type="PANTHER" id="PTHR41244">
    <property type="entry name" value="RHAMNAN SYNTHESIS F"/>
    <property type="match status" value="1"/>
</dbReference>
<evidence type="ECO:0000313" key="3">
    <source>
        <dbReference type="Proteomes" id="UP001595530"/>
    </source>
</evidence>
<dbReference type="Gene3D" id="3.40.50.2000">
    <property type="entry name" value="Glycogen Phosphorylase B"/>
    <property type="match status" value="2"/>
</dbReference>
<name>A0ABV7FA83_9BURK</name>
<comment type="caution">
    <text evidence="2">The sequence shown here is derived from an EMBL/GenBank/DDBJ whole genome shotgun (WGS) entry which is preliminary data.</text>
</comment>
<organism evidence="2 3">
    <name type="scientific">Undibacterium arcticum</name>
    <dbReference type="NCBI Taxonomy" id="1762892"/>
    <lineage>
        <taxon>Bacteria</taxon>
        <taxon>Pseudomonadati</taxon>
        <taxon>Pseudomonadota</taxon>
        <taxon>Betaproteobacteria</taxon>
        <taxon>Burkholderiales</taxon>
        <taxon>Oxalobacteraceae</taxon>
        <taxon>Undibacterium</taxon>
    </lineage>
</organism>
<dbReference type="PANTHER" id="PTHR41244:SF1">
    <property type="entry name" value="GLYCOSYLTRANSFERASE"/>
    <property type="match status" value="1"/>
</dbReference>
<evidence type="ECO:0000259" key="1">
    <source>
        <dbReference type="Pfam" id="PF00535"/>
    </source>
</evidence>
<dbReference type="InterPro" id="IPR032719">
    <property type="entry name" value="WbsX"/>
</dbReference>
<keyword evidence="3" id="KW-1185">Reference proteome</keyword>
<dbReference type="Gene3D" id="1.20.5.340">
    <property type="match status" value="1"/>
</dbReference>
<dbReference type="CDD" id="cd00761">
    <property type="entry name" value="Glyco_tranf_GTA_type"/>
    <property type="match status" value="1"/>
</dbReference>
<dbReference type="SUPFAM" id="SSF53756">
    <property type="entry name" value="UDP-Glycosyltransferase/glycogen phosphorylase"/>
    <property type="match status" value="1"/>
</dbReference>
<gene>
    <name evidence="2" type="ORF">ACFOFO_23945</name>
</gene>